<dbReference type="Gene3D" id="3.30.300.20">
    <property type="match status" value="1"/>
</dbReference>
<dbReference type="SUPFAM" id="SSF82784">
    <property type="entry name" value="OsmC-like"/>
    <property type="match status" value="1"/>
</dbReference>
<dbReference type="EMBL" id="JAGSPN010000013">
    <property type="protein sequence ID" value="MBR7783628.1"/>
    <property type="molecule type" value="Genomic_DNA"/>
</dbReference>
<dbReference type="InterPro" id="IPR003718">
    <property type="entry name" value="OsmC/Ohr_fam"/>
</dbReference>
<dbReference type="Pfam" id="PF02566">
    <property type="entry name" value="OsmC"/>
    <property type="match status" value="1"/>
</dbReference>
<dbReference type="InterPro" id="IPR015946">
    <property type="entry name" value="KH_dom-like_a/b"/>
</dbReference>
<dbReference type="InterPro" id="IPR052924">
    <property type="entry name" value="OsmC/Ohr_hydroprdx_reductase"/>
</dbReference>
<reference evidence="1" key="1">
    <citation type="submission" date="2021-04" db="EMBL/GenBank/DDBJ databases">
        <title>novel species isolated from subtropical streams in China.</title>
        <authorList>
            <person name="Lu H."/>
        </authorList>
    </citation>
    <scope>NUCLEOTIDE SEQUENCE</scope>
    <source>
        <strain evidence="1">LFS511W</strain>
    </source>
</reference>
<organism evidence="1 2">
    <name type="scientific">Undibacterium luofuense</name>
    <dbReference type="NCBI Taxonomy" id="2828733"/>
    <lineage>
        <taxon>Bacteria</taxon>
        <taxon>Pseudomonadati</taxon>
        <taxon>Pseudomonadota</taxon>
        <taxon>Betaproteobacteria</taxon>
        <taxon>Burkholderiales</taxon>
        <taxon>Oxalobacteraceae</taxon>
        <taxon>Undibacterium</taxon>
    </lineage>
</organism>
<dbReference type="AlphaFoldDB" id="A0A941DMJ7"/>
<dbReference type="PANTHER" id="PTHR35368:SF1">
    <property type="entry name" value="HYDROPEROXIDE REDUCTASE"/>
    <property type="match status" value="1"/>
</dbReference>
<comment type="caution">
    <text evidence="1">The sequence shown here is derived from an EMBL/GenBank/DDBJ whole genome shotgun (WGS) entry which is preliminary data.</text>
</comment>
<evidence type="ECO:0000313" key="2">
    <source>
        <dbReference type="Proteomes" id="UP000680067"/>
    </source>
</evidence>
<dbReference type="PANTHER" id="PTHR35368">
    <property type="entry name" value="HYDROPEROXIDE REDUCTASE"/>
    <property type="match status" value="1"/>
</dbReference>
<protein>
    <submittedName>
        <fullName evidence="1">OsmC family protein</fullName>
    </submittedName>
</protein>
<dbReference type="RefSeq" id="WP_212688899.1">
    <property type="nucleotide sequence ID" value="NZ_JAGSPN010000013.1"/>
</dbReference>
<keyword evidence="2" id="KW-1185">Reference proteome</keyword>
<evidence type="ECO:0000313" key="1">
    <source>
        <dbReference type="EMBL" id="MBR7783628.1"/>
    </source>
</evidence>
<dbReference type="Proteomes" id="UP000680067">
    <property type="component" value="Unassembled WGS sequence"/>
</dbReference>
<gene>
    <name evidence="1" type="ORF">KDM89_15895</name>
</gene>
<proteinExistence type="predicted"/>
<accession>A0A941DMJ7</accession>
<dbReference type="InterPro" id="IPR036102">
    <property type="entry name" value="OsmC/Ohrsf"/>
</dbReference>
<sequence>MMNDIDTAALQALAESIAADPAKGKMAFDVKTEWRGQFRTVTQPQTITLGEQVIARDLDIHADEPPALFGQDNGANPQELLLAALNSCMSVGYVAGAAMRGITLSKLEIRTKGTLDLRGFLGLDATVPAGYEQLHYEVTIAGNGTAEQFAEIHADVVRLSPNRFNLANAIRLEAELIVSD</sequence>
<name>A0A941DMJ7_9BURK</name>